<evidence type="ECO:0000313" key="14">
    <source>
        <dbReference type="EMBL" id="CAI5741891.1"/>
    </source>
</evidence>
<feature type="domain" description="Helicase ATP-binding" evidence="12">
    <location>
        <begin position="429"/>
        <end position="613"/>
    </location>
</feature>
<dbReference type="SUPFAM" id="SSF52540">
    <property type="entry name" value="P-loop containing nucleoside triphosphate hydrolases"/>
    <property type="match status" value="2"/>
</dbReference>
<dbReference type="GO" id="GO:0005634">
    <property type="term" value="C:nucleus"/>
    <property type="evidence" value="ECO:0007669"/>
    <property type="project" value="TreeGrafter"/>
</dbReference>
<dbReference type="InterPro" id="IPR001876">
    <property type="entry name" value="Znf_RanBP2"/>
</dbReference>
<keyword evidence="5" id="KW-0378">Hydrolase</keyword>
<keyword evidence="15" id="KW-1185">Reference proteome</keyword>
<dbReference type="Gene3D" id="4.10.1060.10">
    <property type="entry name" value="Zinc finger, RanBP2-type"/>
    <property type="match status" value="1"/>
</dbReference>
<dbReference type="Proteomes" id="UP001162031">
    <property type="component" value="Unassembled WGS sequence"/>
</dbReference>
<dbReference type="EMBL" id="CANTFL010001453">
    <property type="protein sequence ID" value="CAI5741891.1"/>
    <property type="molecule type" value="Genomic_DNA"/>
</dbReference>
<evidence type="ECO:0000256" key="8">
    <source>
        <dbReference type="ARBA" id="ARBA00022840"/>
    </source>
</evidence>
<evidence type="ECO:0000256" key="4">
    <source>
        <dbReference type="ARBA" id="ARBA00022771"/>
    </source>
</evidence>
<dbReference type="GO" id="GO:0005524">
    <property type="term" value="F:ATP binding"/>
    <property type="evidence" value="ECO:0007669"/>
    <property type="project" value="UniProtKB-KW"/>
</dbReference>
<dbReference type="InterPro" id="IPR050628">
    <property type="entry name" value="SNF2_RAD54_helicase_TF"/>
</dbReference>
<dbReference type="InterPro" id="IPR000330">
    <property type="entry name" value="SNF2_N"/>
</dbReference>
<feature type="domain" description="RanBP2-type" evidence="11">
    <location>
        <begin position="3"/>
        <end position="32"/>
    </location>
</feature>
<accession>A0AAV0V2X0</accession>
<dbReference type="InterPro" id="IPR017907">
    <property type="entry name" value="Znf_RING_CS"/>
</dbReference>
<reference evidence="14" key="1">
    <citation type="submission" date="2022-12" db="EMBL/GenBank/DDBJ databases">
        <authorList>
            <person name="Webb A."/>
        </authorList>
    </citation>
    <scope>NUCLEOTIDE SEQUENCE</scope>
    <source>
        <strain evidence="14">Hp1</strain>
    </source>
</reference>
<evidence type="ECO:0000256" key="7">
    <source>
        <dbReference type="ARBA" id="ARBA00022833"/>
    </source>
</evidence>
<evidence type="ECO:0000259" key="10">
    <source>
        <dbReference type="PROSITE" id="PS50089"/>
    </source>
</evidence>
<evidence type="ECO:0000256" key="3">
    <source>
        <dbReference type="ARBA" id="ARBA00022741"/>
    </source>
</evidence>
<evidence type="ECO:0000256" key="5">
    <source>
        <dbReference type="ARBA" id="ARBA00022801"/>
    </source>
</evidence>
<dbReference type="InterPro" id="IPR038718">
    <property type="entry name" value="SNF2-like_sf"/>
</dbReference>
<dbReference type="CDD" id="cd18008">
    <property type="entry name" value="DEXDc_SHPRH-like"/>
    <property type="match status" value="1"/>
</dbReference>
<dbReference type="InterPro" id="IPR013083">
    <property type="entry name" value="Znf_RING/FYVE/PHD"/>
</dbReference>
<evidence type="ECO:0000256" key="2">
    <source>
        <dbReference type="ARBA" id="ARBA00022723"/>
    </source>
</evidence>
<dbReference type="GO" id="GO:0008270">
    <property type="term" value="F:zinc ion binding"/>
    <property type="evidence" value="ECO:0007669"/>
    <property type="project" value="UniProtKB-KW"/>
</dbReference>
<dbReference type="Pfam" id="PF00176">
    <property type="entry name" value="SNF2-rel_dom"/>
    <property type="match status" value="1"/>
</dbReference>
<evidence type="ECO:0000256" key="6">
    <source>
        <dbReference type="ARBA" id="ARBA00022806"/>
    </source>
</evidence>
<dbReference type="SUPFAM" id="SSF57850">
    <property type="entry name" value="RING/U-box"/>
    <property type="match status" value="1"/>
</dbReference>
<gene>
    <name evidence="14" type="ORF">HBR001_LOCUS8704</name>
</gene>
<dbReference type="Pfam" id="PF13920">
    <property type="entry name" value="zf-C3HC4_3"/>
    <property type="match status" value="1"/>
</dbReference>
<keyword evidence="8" id="KW-0067">ATP-binding</keyword>
<dbReference type="GO" id="GO:0004386">
    <property type="term" value="F:helicase activity"/>
    <property type="evidence" value="ECO:0007669"/>
    <property type="project" value="UniProtKB-KW"/>
</dbReference>
<dbReference type="GO" id="GO:0008094">
    <property type="term" value="F:ATP-dependent activity, acting on DNA"/>
    <property type="evidence" value="ECO:0007669"/>
    <property type="project" value="TreeGrafter"/>
</dbReference>
<dbReference type="GO" id="GO:0006281">
    <property type="term" value="P:DNA repair"/>
    <property type="evidence" value="ECO:0007669"/>
    <property type="project" value="TreeGrafter"/>
</dbReference>
<keyword evidence="2" id="KW-0479">Metal-binding</keyword>
<dbReference type="PANTHER" id="PTHR45626">
    <property type="entry name" value="TRANSCRIPTION TERMINATION FACTOR 2-RELATED"/>
    <property type="match status" value="1"/>
</dbReference>
<evidence type="ECO:0000259" key="11">
    <source>
        <dbReference type="PROSITE" id="PS50199"/>
    </source>
</evidence>
<evidence type="ECO:0000259" key="13">
    <source>
        <dbReference type="PROSITE" id="PS51194"/>
    </source>
</evidence>
<name>A0AAV0V2X0_HYABA</name>
<dbReference type="Pfam" id="PF00271">
    <property type="entry name" value="Helicase_C"/>
    <property type="match status" value="1"/>
</dbReference>
<proteinExistence type="predicted"/>
<dbReference type="PROSITE" id="PS51192">
    <property type="entry name" value="HELICASE_ATP_BIND_1"/>
    <property type="match status" value="1"/>
</dbReference>
<keyword evidence="6" id="KW-0347">Helicase</keyword>
<evidence type="ECO:0000256" key="1">
    <source>
        <dbReference type="ARBA" id="ARBA00017887"/>
    </source>
</evidence>
<dbReference type="PROSITE" id="PS50089">
    <property type="entry name" value="ZF_RING_2"/>
    <property type="match status" value="1"/>
</dbReference>
<sequence>MPATTTWGCSRCTFENDGRARQCAMCLSDRMSMSLSGATSEEVPTVVKSDRCGLQTATEDAKEETKQQAALQSPSLLLVGVGSSPEKERRRVQKKLQQLKELGIGLPDDELLTLLQRNCFSVSGAASAYFERQEQREAVASSAGPEDEAMKRRMEQLLGKLDRKTGDFEVLGKTSMQALVNRPGVQLHAGAELLLQAENAGKKRMRPGPSASSTVSGIVRIATAQHAQIGRLERSMELLLHPLMKSGLVKLAGMCEISPASSRMFASFDVTVFIYIKRSAFDVFAEGNPNFHLSDHLYDLLQKVNGAEAPFVDATASQSSSGPDGQSSQVNVGDLDALFSECGERDLHDVADSVDEVDPSEHLVEYLNETKLRDHQKQALRWMLWREDQLRDGAREQQIDDLMWKECRFRSHGTYFVNPFEKSASLTRPKPPAPCLGGILADDMGMGKTMMMLSLIAYQKHVGGAKSGDNDSASRGSRKATGKTLVVCPLSLLHQWKNEAFERFRPNTLSVCLHYGDDRDANSGLTTPRLSKSDIVLTTYGVLSAEFSRNGPVMTTTWDRVILDEAHSIKNRSAGYFKTCSALKATHRWCLTGTPIQNTLDDMFSLLCFLQYQPWSRVAWWKRVIIKPYEDGNDANTLGRLKAILTPILLRRTKRSRDKQGNMIVQLPPKHVDLVELEFSSDERAFYQAVYDQSRAEFNGFVASGAAMTSYVAIFALLLRLRQACDHPLLALGKDFEQTLKSDDKRVDAAAQAKPAFQPQAGESPKAYYSRIAAQLQKNMQASIWPQLFQGEGDGSGNGSIMTGGLTSSYIQNVIAQVEDDLDSQECPICLDPPRDAVLTPCAHVLCDQCLRDSLANDPEDGCPVCRTVVDIAKVYKLPPASASKTEDDEHRKDSSLIDMATDVVASATRGDTGSCSSFESAKLQQLLRDLNLIKSENRNTTSPKQKRKVVVFSQWTSMLHMVSQLLSRHGFSHCTFNGGLNQEARERVLTKFATDPDVEVLVISLRAGGVGLNLTCASVVILLDPWWNPGVEEQAIDRVHRLGQTQDVLVKRYVVKDTVEDMILELQQRKQKLATHVLVVAKAYDEQQRSERLNLADLRSFFR</sequence>
<dbReference type="InterPro" id="IPR014001">
    <property type="entry name" value="Helicase_ATP-bd"/>
</dbReference>
<dbReference type="PROSITE" id="PS51194">
    <property type="entry name" value="HELICASE_CTER"/>
    <property type="match status" value="1"/>
</dbReference>
<dbReference type="PANTHER" id="PTHR45626:SF22">
    <property type="entry name" value="DNA REPAIR PROTEIN RAD5"/>
    <property type="match status" value="1"/>
</dbReference>
<keyword evidence="3" id="KW-0547">Nucleotide-binding</keyword>
<dbReference type="PROSITE" id="PS50199">
    <property type="entry name" value="ZF_RANBP2_2"/>
    <property type="match status" value="1"/>
</dbReference>
<comment type="caution">
    <text evidence="14">The sequence shown here is derived from an EMBL/GenBank/DDBJ whole genome shotgun (WGS) entry which is preliminary data.</text>
</comment>
<dbReference type="InterPro" id="IPR001841">
    <property type="entry name" value="Znf_RING"/>
</dbReference>
<dbReference type="InterPro" id="IPR027417">
    <property type="entry name" value="P-loop_NTPase"/>
</dbReference>
<keyword evidence="4 9" id="KW-0863">Zinc-finger</keyword>
<feature type="domain" description="RING-type" evidence="10">
    <location>
        <begin position="827"/>
        <end position="867"/>
    </location>
</feature>
<evidence type="ECO:0000259" key="12">
    <source>
        <dbReference type="PROSITE" id="PS51192"/>
    </source>
</evidence>
<feature type="domain" description="Helicase C-terminal" evidence="13">
    <location>
        <begin position="926"/>
        <end position="1093"/>
    </location>
</feature>
<dbReference type="Gene3D" id="3.40.50.300">
    <property type="entry name" value="P-loop containing nucleotide triphosphate hydrolases"/>
    <property type="match status" value="1"/>
</dbReference>
<dbReference type="Gene3D" id="3.40.50.10810">
    <property type="entry name" value="Tandem AAA-ATPase domain"/>
    <property type="match status" value="1"/>
</dbReference>
<keyword evidence="7" id="KW-0862">Zinc</keyword>
<dbReference type="SMART" id="SM00184">
    <property type="entry name" value="RING"/>
    <property type="match status" value="1"/>
</dbReference>
<evidence type="ECO:0000256" key="9">
    <source>
        <dbReference type="PROSITE-ProRule" id="PRU00322"/>
    </source>
</evidence>
<dbReference type="CDD" id="cd18793">
    <property type="entry name" value="SF2_C_SNF"/>
    <property type="match status" value="1"/>
</dbReference>
<dbReference type="PROSITE" id="PS00518">
    <property type="entry name" value="ZF_RING_1"/>
    <property type="match status" value="1"/>
</dbReference>
<dbReference type="GO" id="GO:0016787">
    <property type="term" value="F:hydrolase activity"/>
    <property type="evidence" value="ECO:0007669"/>
    <property type="project" value="UniProtKB-KW"/>
</dbReference>
<dbReference type="InterPro" id="IPR049730">
    <property type="entry name" value="SNF2/RAD54-like_C"/>
</dbReference>
<dbReference type="Gene3D" id="3.30.40.10">
    <property type="entry name" value="Zinc/RING finger domain, C3HC4 (zinc finger)"/>
    <property type="match status" value="1"/>
</dbReference>
<dbReference type="SMART" id="SM00487">
    <property type="entry name" value="DEXDc"/>
    <property type="match status" value="1"/>
</dbReference>
<dbReference type="InterPro" id="IPR001650">
    <property type="entry name" value="Helicase_C-like"/>
</dbReference>
<evidence type="ECO:0000313" key="15">
    <source>
        <dbReference type="Proteomes" id="UP001162031"/>
    </source>
</evidence>
<organism evidence="14 15">
    <name type="scientific">Hyaloperonospora brassicae</name>
    <name type="common">Brassica downy mildew</name>
    <name type="synonym">Peronospora brassicae</name>
    <dbReference type="NCBI Taxonomy" id="162125"/>
    <lineage>
        <taxon>Eukaryota</taxon>
        <taxon>Sar</taxon>
        <taxon>Stramenopiles</taxon>
        <taxon>Oomycota</taxon>
        <taxon>Peronosporomycetes</taxon>
        <taxon>Peronosporales</taxon>
        <taxon>Peronosporaceae</taxon>
        <taxon>Hyaloperonospora</taxon>
    </lineage>
</organism>
<dbReference type="PROSITE" id="PS01358">
    <property type="entry name" value="ZF_RANBP2_1"/>
    <property type="match status" value="1"/>
</dbReference>
<dbReference type="SMART" id="SM00490">
    <property type="entry name" value="HELICc"/>
    <property type="match status" value="1"/>
</dbReference>
<protein>
    <recommendedName>
        <fullName evidence="1">RanBP-type and C3HC4-type zinc finger-containing protein 1</fullName>
    </recommendedName>
</protein>
<dbReference type="AlphaFoldDB" id="A0AAV0V2X0"/>